<keyword evidence="14" id="KW-1185">Reference proteome</keyword>
<proteinExistence type="inferred from homology"/>
<dbReference type="AlphaFoldDB" id="A0A6G1IK88"/>
<gene>
    <name evidence="13" type="ORF">K458DRAFT_423098</name>
</gene>
<evidence type="ECO:0000256" key="1">
    <source>
        <dbReference type="ARBA" id="ARBA00004589"/>
    </source>
</evidence>
<evidence type="ECO:0000256" key="9">
    <source>
        <dbReference type="PROSITE-ProRule" id="PRU01356"/>
    </source>
</evidence>
<evidence type="ECO:0000256" key="11">
    <source>
        <dbReference type="SAM" id="SignalP"/>
    </source>
</evidence>
<name>A0A6G1IK88_9PLEO</name>
<feature type="binding site" description="axial binding residue" evidence="9">
    <location>
        <position position="555"/>
    </location>
    <ligand>
        <name>heme</name>
        <dbReference type="ChEBI" id="CHEBI:30413"/>
    </ligand>
    <ligandPart>
        <name>Fe</name>
        <dbReference type="ChEBI" id="CHEBI:18248"/>
    </ligandPart>
</feature>
<feature type="disulfide bond" evidence="9">
    <location>
        <begin position="560"/>
        <end position="593"/>
    </location>
</feature>
<dbReference type="PROSITE" id="PS52012">
    <property type="entry name" value="CFEM"/>
    <property type="match status" value="1"/>
</dbReference>
<keyword evidence="7 9" id="KW-1015">Disulfide bond</keyword>
<evidence type="ECO:0000256" key="2">
    <source>
        <dbReference type="ARBA" id="ARBA00004613"/>
    </source>
</evidence>
<sequence>MKASIALLISGLAAQQVAATWNRNANFYKTPEYNNNECTDKQKGGYDWSDLNEGDTPGNAYDGNFDFSGGWKCKNSFGKRDHLTKRTFGTKSLTNKCGEKKPASFSCKGKKDGFSATEFQISTEYDTDVDFHYKMPDGSTCKQRSSCKKEGTTVKNTQCGGAETVEVYLPPGGGKGKGENGEDKEDCEIGFHHIGFDCNPPVEYTPPPAYTPSPPPETSTPPPETTTPPPETTTPPPETSTPPPSTITTCGTDYEGQTPCESTSTPPPETTTPPPETTTESPPPPNTTCGTGEGQTPCDSTSTPPPETTTPPPETTTPPPGTTETPPPSTITTCGTDYEGQTPCDSTSTPPPETTTPAPSCGTEGQPPCDTTTPPPETTTPAPSCGTEGQPPCDTTTPPPETTTPAPSCGTEGQPPCDTTTPPPETTTPAPSCGTEGQPPCDTTTPPPATSTPPSECGNGYGQTPCESTSTPPAETTPGTTAPATSTPPTSSGTGYGPGTPESSTTTNVSPVQPTPSPSAPSYTAPPGGYTPPEVLPSCLNTWLQVNTQCKDNTDSACYCKIPNFTDNVLACVAARGTEQEQTEAVQYFIGICAPALPENPGIITNCPSQIPINPTAPSAPATSAPATTAPGYSTGAPAVPTTSAPAPGAPAPYPVTTVEAGGSTYTVPQVGFTTEAPTAPGANPTEPVALYPGVTPAPAPATTTGAAAPYPTGPSGLTSVVVPTGTGAPSGTGLPEFTGAASPLNVQLKGAVFGGAILAFFAL</sequence>
<feature type="region of interest" description="Disordered" evidence="10">
    <location>
        <begin position="615"/>
        <end position="639"/>
    </location>
</feature>
<dbReference type="Proteomes" id="UP000799291">
    <property type="component" value="Unassembled WGS sequence"/>
</dbReference>
<dbReference type="GO" id="GO:0046872">
    <property type="term" value="F:metal ion binding"/>
    <property type="evidence" value="ECO:0007669"/>
    <property type="project" value="UniProtKB-UniRule"/>
</dbReference>
<evidence type="ECO:0000256" key="4">
    <source>
        <dbReference type="ARBA" id="ARBA00022525"/>
    </source>
</evidence>
<keyword evidence="9" id="KW-0479">Metal-binding</keyword>
<reference evidence="13" key="1">
    <citation type="journal article" date="2020" name="Stud. Mycol.">
        <title>101 Dothideomycetes genomes: a test case for predicting lifestyles and emergence of pathogens.</title>
        <authorList>
            <person name="Haridas S."/>
            <person name="Albert R."/>
            <person name="Binder M."/>
            <person name="Bloem J."/>
            <person name="Labutti K."/>
            <person name="Salamov A."/>
            <person name="Andreopoulos B."/>
            <person name="Baker S."/>
            <person name="Barry K."/>
            <person name="Bills G."/>
            <person name="Bluhm B."/>
            <person name="Cannon C."/>
            <person name="Castanera R."/>
            <person name="Culley D."/>
            <person name="Daum C."/>
            <person name="Ezra D."/>
            <person name="Gonzalez J."/>
            <person name="Henrissat B."/>
            <person name="Kuo A."/>
            <person name="Liang C."/>
            <person name="Lipzen A."/>
            <person name="Lutzoni F."/>
            <person name="Magnuson J."/>
            <person name="Mondo S."/>
            <person name="Nolan M."/>
            <person name="Ohm R."/>
            <person name="Pangilinan J."/>
            <person name="Park H.-J."/>
            <person name="Ramirez L."/>
            <person name="Alfaro M."/>
            <person name="Sun H."/>
            <person name="Tritt A."/>
            <person name="Yoshinaga Y."/>
            <person name="Zwiers L.-H."/>
            <person name="Turgeon B."/>
            <person name="Goodwin S."/>
            <person name="Spatafora J."/>
            <person name="Crous P."/>
            <person name="Grigoriev I."/>
        </authorList>
    </citation>
    <scope>NUCLEOTIDE SEQUENCE</scope>
    <source>
        <strain evidence="13">CBS 122367</strain>
    </source>
</reference>
<evidence type="ECO:0000256" key="5">
    <source>
        <dbReference type="ARBA" id="ARBA00022622"/>
    </source>
</evidence>
<dbReference type="PRINTS" id="PR01217">
    <property type="entry name" value="PRICHEXTENSN"/>
</dbReference>
<feature type="compositionally biased region" description="Pro residues" evidence="10">
    <location>
        <begin position="203"/>
        <end position="245"/>
    </location>
</feature>
<feature type="signal peptide" evidence="11">
    <location>
        <begin position="1"/>
        <end position="19"/>
    </location>
</feature>
<evidence type="ECO:0000256" key="7">
    <source>
        <dbReference type="ARBA" id="ARBA00023157"/>
    </source>
</evidence>
<comment type="caution">
    <text evidence="9">Lacks conserved residue(s) required for the propagation of feature annotation.</text>
</comment>
<evidence type="ECO:0000259" key="12">
    <source>
        <dbReference type="PROSITE" id="PS52012"/>
    </source>
</evidence>
<keyword evidence="9" id="KW-0408">Iron</keyword>
<feature type="compositionally biased region" description="Low complexity" evidence="10">
    <location>
        <begin position="616"/>
        <end position="639"/>
    </location>
</feature>
<dbReference type="GO" id="GO:0098552">
    <property type="term" value="C:side of membrane"/>
    <property type="evidence" value="ECO:0007669"/>
    <property type="project" value="UniProtKB-KW"/>
</dbReference>
<evidence type="ECO:0000256" key="8">
    <source>
        <dbReference type="ARBA" id="ARBA00023288"/>
    </source>
</evidence>
<keyword evidence="4" id="KW-0964">Secreted</keyword>
<feature type="chain" id="PRO_5026170891" description="CFEM domain-containing protein" evidence="11">
    <location>
        <begin position="20"/>
        <end position="764"/>
    </location>
</feature>
<dbReference type="InterPro" id="IPR008427">
    <property type="entry name" value="Extracellular_membr_CFEM_dom"/>
</dbReference>
<dbReference type="EMBL" id="MU005612">
    <property type="protein sequence ID" value="KAF2678403.1"/>
    <property type="molecule type" value="Genomic_DNA"/>
</dbReference>
<dbReference type="GO" id="GO:0005576">
    <property type="term" value="C:extracellular region"/>
    <property type="evidence" value="ECO:0007669"/>
    <property type="project" value="UniProtKB-SubCell"/>
</dbReference>
<keyword evidence="8" id="KW-0449">Lipoprotein</keyword>
<feature type="compositionally biased region" description="Pro residues" evidence="10">
    <location>
        <begin position="303"/>
        <end position="329"/>
    </location>
</feature>
<evidence type="ECO:0000256" key="10">
    <source>
        <dbReference type="SAM" id="MobiDB-lite"/>
    </source>
</evidence>
<keyword evidence="6 11" id="KW-0732">Signal</keyword>
<comment type="subcellular location">
    <subcellularLocation>
        <location evidence="1">Membrane</location>
        <topology evidence="1">Lipid-anchor</topology>
        <topology evidence="1">GPI-anchor</topology>
    </subcellularLocation>
    <subcellularLocation>
        <location evidence="2">Secreted</location>
    </subcellularLocation>
</comment>
<keyword evidence="5" id="KW-0325">Glycoprotein</keyword>
<evidence type="ECO:0000313" key="13">
    <source>
        <dbReference type="EMBL" id="KAF2678403.1"/>
    </source>
</evidence>
<evidence type="ECO:0000256" key="3">
    <source>
        <dbReference type="ARBA" id="ARBA00010031"/>
    </source>
</evidence>
<protein>
    <recommendedName>
        <fullName evidence="12">CFEM domain-containing protein</fullName>
    </recommendedName>
</protein>
<organism evidence="13 14">
    <name type="scientific">Lentithecium fluviatile CBS 122367</name>
    <dbReference type="NCBI Taxonomy" id="1168545"/>
    <lineage>
        <taxon>Eukaryota</taxon>
        <taxon>Fungi</taxon>
        <taxon>Dikarya</taxon>
        <taxon>Ascomycota</taxon>
        <taxon>Pezizomycotina</taxon>
        <taxon>Dothideomycetes</taxon>
        <taxon>Pleosporomycetidae</taxon>
        <taxon>Pleosporales</taxon>
        <taxon>Massarineae</taxon>
        <taxon>Lentitheciaceae</taxon>
        <taxon>Lentithecium</taxon>
    </lineage>
</organism>
<feature type="domain" description="CFEM" evidence="12">
    <location>
        <begin position="507"/>
        <end position="620"/>
    </location>
</feature>
<evidence type="ECO:0000256" key="6">
    <source>
        <dbReference type="ARBA" id="ARBA00022729"/>
    </source>
</evidence>
<keyword evidence="5" id="KW-0472">Membrane</keyword>
<comment type="similarity">
    <text evidence="3">Belongs to the RBT5 family.</text>
</comment>
<feature type="compositionally biased region" description="Low complexity" evidence="10">
    <location>
        <begin position="464"/>
        <end position="507"/>
    </location>
</feature>
<dbReference type="OrthoDB" id="5431405at2759"/>
<feature type="compositionally biased region" description="Pro residues" evidence="10">
    <location>
        <begin position="265"/>
        <end position="286"/>
    </location>
</feature>
<dbReference type="Pfam" id="PF05730">
    <property type="entry name" value="CFEM"/>
    <property type="match status" value="1"/>
</dbReference>
<evidence type="ECO:0000313" key="14">
    <source>
        <dbReference type="Proteomes" id="UP000799291"/>
    </source>
</evidence>
<keyword evidence="5" id="KW-0336">GPI-anchor</keyword>
<feature type="region of interest" description="Disordered" evidence="10">
    <location>
        <begin position="198"/>
        <end position="529"/>
    </location>
</feature>
<keyword evidence="9" id="KW-0349">Heme</keyword>
<accession>A0A6G1IK88</accession>